<comment type="similarity">
    <text evidence="2">Belongs to the polyprenol kinase family.</text>
</comment>
<keyword evidence="3" id="KW-0150">Chloroplast</keyword>
<evidence type="ECO:0000256" key="8">
    <source>
        <dbReference type="ARBA" id="ARBA00022946"/>
    </source>
</evidence>
<name>A0AAW1SJ43_9CHLO</name>
<keyword evidence="5" id="KW-0808">Transferase</keyword>
<keyword evidence="6 14" id="KW-0812">Transmembrane</keyword>
<feature type="transmembrane region" description="Helical" evidence="14">
    <location>
        <begin position="181"/>
        <end position="197"/>
    </location>
</feature>
<keyword evidence="7" id="KW-0418">Kinase</keyword>
<dbReference type="PANTHER" id="PTHR32523">
    <property type="entry name" value="PHYTOL KINASE 1, CHLOROPLASTIC"/>
    <property type="match status" value="1"/>
</dbReference>
<keyword evidence="9 14" id="KW-1133">Transmembrane helix</keyword>
<evidence type="ECO:0000256" key="14">
    <source>
        <dbReference type="SAM" id="Phobius"/>
    </source>
</evidence>
<evidence type="ECO:0000256" key="12">
    <source>
        <dbReference type="ARBA" id="ARBA00039024"/>
    </source>
</evidence>
<evidence type="ECO:0000256" key="7">
    <source>
        <dbReference type="ARBA" id="ARBA00022777"/>
    </source>
</evidence>
<evidence type="ECO:0000256" key="5">
    <source>
        <dbReference type="ARBA" id="ARBA00022679"/>
    </source>
</evidence>
<keyword evidence="10 14" id="KW-0472">Membrane</keyword>
<evidence type="ECO:0000256" key="2">
    <source>
        <dbReference type="ARBA" id="ARBA00010794"/>
    </source>
</evidence>
<evidence type="ECO:0000256" key="9">
    <source>
        <dbReference type="ARBA" id="ARBA00022989"/>
    </source>
</evidence>
<evidence type="ECO:0000313" key="15">
    <source>
        <dbReference type="EMBL" id="KAK9845538.1"/>
    </source>
</evidence>
<accession>A0AAW1SJ43</accession>
<evidence type="ECO:0000256" key="6">
    <source>
        <dbReference type="ARBA" id="ARBA00022692"/>
    </source>
</evidence>
<proteinExistence type="inferred from homology"/>
<dbReference type="PANTHER" id="PTHR32523:SF8">
    <property type="entry name" value="DOLICHOL KINASE"/>
    <property type="match status" value="1"/>
</dbReference>
<evidence type="ECO:0000313" key="16">
    <source>
        <dbReference type="Proteomes" id="UP001485043"/>
    </source>
</evidence>
<evidence type="ECO:0000256" key="10">
    <source>
        <dbReference type="ARBA" id="ARBA00023136"/>
    </source>
</evidence>
<dbReference type="Proteomes" id="UP001485043">
    <property type="component" value="Unassembled WGS sequence"/>
</dbReference>
<gene>
    <name evidence="15" type="ORF">WJX84_000495</name>
</gene>
<keyword evidence="4" id="KW-0934">Plastid</keyword>
<comment type="subcellular location">
    <subcellularLocation>
        <location evidence="1">Plastid</location>
        <location evidence="1">Chloroplast membrane</location>
        <topology evidence="1">Multi-pass membrane protein</topology>
    </subcellularLocation>
</comment>
<comment type="pathway">
    <text evidence="11">Cofactor biosynthesis; tocopherol biosynthesis.</text>
</comment>
<evidence type="ECO:0000256" key="4">
    <source>
        <dbReference type="ARBA" id="ARBA00022640"/>
    </source>
</evidence>
<evidence type="ECO:0000256" key="13">
    <source>
        <dbReference type="ARBA" id="ARBA00048889"/>
    </source>
</evidence>
<dbReference type="EC" id="2.7.1.182" evidence="12"/>
<comment type="catalytic activity">
    <reaction evidence="13">
        <text>phytol + CTP = phytyl phosphate + CDP + H(+)</text>
        <dbReference type="Rhea" id="RHEA:38055"/>
        <dbReference type="ChEBI" id="CHEBI:15378"/>
        <dbReference type="ChEBI" id="CHEBI:17327"/>
        <dbReference type="ChEBI" id="CHEBI:37563"/>
        <dbReference type="ChEBI" id="CHEBI:58069"/>
        <dbReference type="ChEBI" id="CHEBI:75483"/>
        <dbReference type="EC" id="2.7.1.182"/>
    </reaction>
</comment>
<comment type="caution">
    <text evidence="15">The sequence shown here is derived from an EMBL/GenBank/DDBJ whole genome shotgun (WGS) entry which is preliminary data.</text>
</comment>
<dbReference type="InterPro" id="IPR039606">
    <property type="entry name" value="Phytol/farnesol_kinase"/>
</dbReference>
<dbReference type="GO" id="GO:0009507">
    <property type="term" value="C:chloroplast"/>
    <property type="evidence" value="ECO:0007669"/>
    <property type="project" value="UniProtKB-SubCell"/>
</dbReference>
<feature type="transmembrane region" description="Helical" evidence="14">
    <location>
        <begin position="241"/>
        <end position="264"/>
    </location>
</feature>
<evidence type="ECO:0000256" key="1">
    <source>
        <dbReference type="ARBA" id="ARBA00004508"/>
    </source>
</evidence>
<evidence type="ECO:0000256" key="3">
    <source>
        <dbReference type="ARBA" id="ARBA00022528"/>
    </source>
</evidence>
<dbReference type="EMBL" id="JALJOV010001624">
    <property type="protein sequence ID" value="KAK9845538.1"/>
    <property type="molecule type" value="Genomic_DNA"/>
</dbReference>
<organism evidence="15 16">
    <name type="scientific">Apatococcus fuscideae</name>
    <dbReference type="NCBI Taxonomy" id="2026836"/>
    <lineage>
        <taxon>Eukaryota</taxon>
        <taxon>Viridiplantae</taxon>
        <taxon>Chlorophyta</taxon>
        <taxon>core chlorophytes</taxon>
        <taxon>Trebouxiophyceae</taxon>
        <taxon>Chlorellales</taxon>
        <taxon>Chlorellaceae</taxon>
        <taxon>Apatococcus</taxon>
    </lineage>
</organism>
<keyword evidence="16" id="KW-1185">Reference proteome</keyword>
<dbReference type="GO" id="GO:0016020">
    <property type="term" value="C:membrane"/>
    <property type="evidence" value="ECO:0007669"/>
    <property type="project" value="UniProtKB-SubCell"/>
</dbReference>
<sequence length="316" mass="33836">MTTLSSCTKAEIHRNCRLFVGPLSSTALVFACNHSSRSQTALTRLRQPVRRTRLTSTYTGALAANSTSIVETACASPYRDSLATGLALVAAVIWVKIFEHLAQKGILEQKLSRKLVHISSGPLFVLTWPLFSADPSARLFATLIPVLNALRLLLVGSGVVQDVATVKSVSRQGDRQELLRGPLYYCLVLIAGTLLYWRESPVGILALALMCGGDGLADVVGRQFGTARLPFNPDKSWAGSLAMLLGGAACAYALVSIFCSLGYIPCSSSRLLRTICITALMATFTEALPINQKLDDNISVPGIAVLTATLLLRQGL</sequence>
<dbReference type="AlphaFoldDB" id="A0AAW1SJ43"/>
<keyword evidence="8" id="KW-0809">Transit peptide</keyword>
<reference evidence="15 16" key="1">
    <citation type="journal article" date="2024" name="Nat. Commun.">
        <title>Phylogenomics reveals the evolutionary origins of lichenization in chlorophyte algae.</title>
        <authorList>
            <person name="Puginier C."/>
            <person name="Libourel C."/>
            <person name="Otte J."/>
            <person name="Skaloud P."/>
            <person name="Haon M."/>
            <person name="Grisel S."/>
            <person name="Petersen M."/>
            <person name="Berrin J.G."/>
            <person name="Delaux P.M."/>
            <person name="Dal Grande F."/>
            <person name="Keller J."/>
        </authorList>
    </citation>
    <scope>NUCLEOTIDE SEQUENCE [LARGE SCALE GENOMIC DNA]</scope>
    <source>
        <strain evidence="15 16">SAG 2523</strain>
    </source>
</reference>
<dbReference type="GO" id="GO:0010276">
    <property type="term" value="F:phytol kinase activity"/>
    <property type="evidence" value="ECO:0007669"/>
    <property type="project" value="UniProtKB-EC"/>
</dbReference>
<evidence type="ECO:0000256" key="11">
    <source>
        <dbReference type="ARBA" id="ARBA00024015"/>
    </source>
</evidence>
<protein>
    <recommendedName>
        <fullName evidence="12">phytol kinase</fullName>
        <ecNumber evidence="12">2.7.1.182</ecNumber>
    </recommendedName>
</protein>